<accession>A0ABQ3L618</accession>
<proteinExistence type="predicted"/>
<evidence type="ECO:0000259" key="1">
    <source>
        <dbReference type="PROSITE" id="PS50404"/>
    </source>
</evidence>
<dbReference type="CDD" id="cd03043">
    <property type="entry name" value="GST_N_1"/>
    <property type="match status" value="1"/>
</dbReference>
<dbReference type="RefSeq" id="WP_189432135.1">
    <property type="nucleotide sequence ID" value="NZ_BNAO01000003.1"/>
</dbReference>
<feature type="domain" description="GST N-terminal" evidence="1">
    <location>
        <begin position="2"/>
        <end position="81"/>
    </location>
</feature>
<keyword evidence="3" id="KW-1185">Reference proteome</keyword>
<dbReference type="SFLD" id="SFLDS00019">
    <property type="entry name" value="Glutathione_Transferase_(cytos"/>
    <property type="match status" value="1"/>
</dbReference>
<reference evidence="3" key="1">
    <citation type="journal article" date="2019" name="Int. J. Syst. Evol. Microbiol.">
        <title>The Global Catalogue of Microorganisms (GCM) 10K type strain sequencing project: providing services to taxonomists for standard genome sequencing and annotation.</title>
        <authorList>
            <consortium name="The Broad Institute Genomics Platform"/>
            <consortium name="The Broad Institute Genome Sequencing Center for Infectious Disease"/>
            <person name="Wu L."/>
            <person name="Ma J."/>
        </authorList>
    </citation>
    <scope>NUCLEOTIDE SEQUENCE [LARGE SCALE GENOMIC DNA]</scope>
    <source>
        <strain evidence="3">CGMCC 1.7003</strain>
    </source>
</reference>
<dbReference type="SUPFAM" id="SSF52833">
    <property type="entry name" value="Thioredoxin-like"/>
    <property type="match status" value="1"/>
</dbReference>
<dbReference type="Proteomes" id="UP000659697">
    <property type="component" value="Unassembled WGS sequence"/>
</dbReference>
<dbReference type="InterPro" id="IPR004045">
    <property type="entry name" value="Glutathione_S-Trfase_N"/>
</dbReference>
<dbReference type="EMBL" id="BNAO01000003">
    <property type="protein sequence ID" value="GHG67555.1"/>
    <property type="molecule type" value="Genomic_DNA"/>
</dbReference>
<dbReference type="Pfam" id="PF13410">
    <property type="entry name" value="GST_C_2"/>
    <property type="match status" value="1"/>
</dbReference>
<gene>
    <name evidence="2" type="ORF">GCM10010919_16320</name>
</gene>
<protein>
    <submittedName>
        <fullName evidence="2">Glutathione S-transferase</fullName>
    </submittedName>
</protein>
<dbReference type="Pfam" id="PF13409">
    <property type="entry name" value="GST_N_2"/>
    <property type="match status" value="1"/>
</dbReference>
<evidence type="ECO:0000313" key="2">
    <source>
        <dbReference type="EMBL" id="GHG67555.1"/>
    </source>
</evidence>
<dbReference type="CDD" id="cd03194">
    <property type="entry name" value="GST_C_3"/>
    <property type="match status" value="1"/>
</dbReference>
<dbReference type="PANTHER" id="PTHR42673:SF4">
    <property type="entry name" value="MALEYLACETOACETATE ISOMERASE"/>
    <property type="match status" value="1"/>
</dbReference>
<organism evidence="2 3">
    <name type="scientific">Alishewanella longhuensis</name>
    <dbReference type="NCBI Taxonomy" id="1091037"/>
    <lineage>
        <taxon>Bacteria</taxon>
        <taxon>Pseudomonadati</taxon>
        <taxon>Pseudomonadota</taxon>
        <taxon>Gammaproteobacteria</taxon>
        <taxon>Alteromonadales</taxon>
        <taxon>Alteromonadaceae</taxon>
        <taxon>Alishewanella</taxon>
    </lineage>
</organism>
<dbReference type="PROSITE" id="PS50404">
    <property type="entry name" value="GST_NTER"/>
    <property type="match status" value="1"/>
</dbReference>
<dbReference type="PANTHER" id="PTHR42673">
    <property type="entry name" value="MALEYLACETOACETATE ISOMERASE"/>
    <property type="match status" value="1"/>
</dbReference>
<dbReference type="InterPro" id="IPR036249">
    <property type="entry name" value="Thioredoxin-like_sf"/>
</dbReference>
<dbReference type="InterPro" id="IPR036282">
    <property type="entry name" value="Glutathione-S-Trfase_C_sf"/>
</dbReference>
<dbReference type="SUPFAM" id="SSF47616">
    <property type="entry name" value="GST C-terminal domain-like"/>
    <property type="match status" value="1"/>
</dbReference>
<dbReference type="Gene3D" id="3.40.30.10">
    <property type="entry name" value="Glutaredoxin"/>
    <property type="match status" value="1"/>
</dbReference>
<dbReference type="InterPro" id="IPR040079">
    <property type="entry name" value="Glutathione_S-Trfase"/>
</dbReference>
<sequence length="233" mass="26204">MYQLFIANKNYSSWSLRPWLLLKQLNIPFVEQLQQFQVDNYATFRQFSPTAKVPCLHDGKTVVWESLAIIEYLAERHTGVWPTDATARNYARCAASEMHAGFSTLRNVCTMNCGVRAQLTNPPPALAEELARLDELWQQGLTQFGGPFLAGAAFSAVDAFFAPVAFRVQSYQLALTEPSLTYVQQLLALPAMQDWYQAALAESWREPSHEAEIGLYSKVIADHRQPVASSKND</sequence>
<evidence type="ECO:0000313" key="3">
    <source>
        <dbReference type="Proteomes" id="UP000659697"/>
    </source>
</evidence>
<name>A0ABQ3L618_9ALTE</name>
<comment type="caution">
    <text evidence="2">The sequence shown here is derived from an EMBL/GenBank/DDBJ whole genome shotgun (WGS) entry which is preliminary data.</text>
</comment>
<dbReference type="Gene3D" id="1.20.1050.10">
    <property type="match status" value="1"/>
</dbReference>